<evidence type="ECO:0000313" key="1">
    <source>
        <dbReference type="EMBL" id="KAJ4702732.1"/>
    </source>
</evidence>
<proteinExistence type="predicted"/>
<name>A0ACC1WV15_MELAZ</name>
<evidence type="ECO:0000313" key="2">
    <source>
        <dbReference type="Proteomes" id="UP001164539"/>
    </source>
</evidence>
<gene>
    <name evidence="1" type="ORF">OWV82_022738</name>
</gene>
<comment type="caution">
    <text evidence="1">The sequence shown here is derived from an EMBL/GenBank/DDBJ whole genome shotgun (WGS) entry which is preliminary data.</text>
</comment>
<dbReference type="Proteomes" id="UP001164539">
    <property type="component" value="Chromosome 13"/>
</dbReference>
<protein>
    <submittedName>
        <fullName evidence="1">Retrovirus-related Pol polyprotein from transposon TNT 1-94</fullName>
    </submittedName>
</protein>
<organism evidence="1 2">
    <name type="scientific">Melia azedarach</name>
    <name type="common">Chinaberry tree</name>
    <dbReference type="NCBI Taxonomy" id="155640"/>
    <lineage>
        <taxon>Eukaryota</taxon>
        <taxon>Viridiplantae</taxon>
        <taxon>Streptophyta</taxon>
        <taxon>Embryophyta</taxon>
        <taxon>Tracheophyta</taxon>
        <taxon>Spermatophyta</taxon>
        <taxon>Magnoliopsida</taxon>
        <taxon>eudicotyledons</taxon>
        <taxon>Gunneridae</taxon>
        <taxon>Pentapetalae</taxon>
        <taxon>rosids</taxon>
        <taxon>malvids</taxon>
        <taxon>Sapindales</taxon>
        <taxon>Meliaceae</taxon>
        <taxon>Melia</taxon>
    </lineage>
</organism>
<sequence length="1331" mass="151614">MASGSTSYLAVPMFTGENYQIWVVKMKSYLKSIGLWDAVETGRDPPPLRANPTIAQMKQYEEELLKKDKALTVLHSALADHVFTGIMALETAKEVWDQLKEQNEGSDRVKAVRLLTLKREFENLKMKEAETIKVYSSKVMELVNQMRLLGEVIEQHKIVEKMLISLPEKFEAKVSAIEESHDLKKLTVVELISKLQVQEQRTSVRSESQTEGAFQAKHSSRSFNSKDDKRVFGDKSHRGKVVEAEQRELGKGRFPPCSHCKKTNHHETSCWKKAQCRVCKKIGHIAKYCKLKRQQNQHFSPQQTDQKQQANVMEEKQPEDHIFMAVLSSEAPDKHSWLLDSGCTNHMTSNSEYFSTLDTTVRVPVRLGNGDVIESAGKGTISIPTSKGIKFINDVLLVPNLDQNLLSVGQMMHKGYSLFFKDKACVISDSSGDKVVVVPMIDKSFIIHWHSNISLACKTVVDESWLWHKRFGHANFKSLKLLQEKCLVDDMFAVNICNEVCESCQMGKLHRFPFPSQAKWRATEKLELVHSDVCGPMQTPSLNQNRYFILFVDDLTRMTWVYFMNNKSQAFSCFKKFKSLAETQSGVKVKKLRTDNGKEYISNEFDKFCEDAGIQHQLTVPYSPQQNGVCERKNRTLLEMARSMMHEKNLPKKFWAEAVYTSVYLQNRLPTHAIEGKTPIEAWSGLKPSVGHLKVFGSVCYVHVPDVKRDKLSKKASKGIFLGYSSQAKGYRIFDLETKKIVVSRDVKVDESSECHWQELDVETTSSRVRRSVFQRDTAQEIDGVEEINVQSTTDSPVLRTCSLSDVYARCNVAVIDPSNFSEASNYEEWNVAMRDEIVVIEKNKTWELVDRPLHKQVVGVKWVYRTKFNADGSIHKHKARLVVKGYAQQQGIDYGDTFAPVARLDTIKLLIALAAQNRWKIFHLDIKSAFLNGYLKEEIFIEQPEGFKVNGEEDKVYKLNKALYGLKQAPRAWYSRIDEFLCASGFRRSCNDATLYIKTSASADTLIISMYVDDLLIIGSRIDDVNDFKQQLYQKFEMTDLGEMKFFLGLQVHQTAEGIFVSQQAYIINMLKKFRMQHCKPTSTPLIVNQKLTKFDGDTKADAFRYRSLVGSLLYLSATRPDIMFATSLLSRFMQNPSQVHFEAGRRVLRYLKGTHDFGIWFKPEAELNLFGYVDSDWAGCIDDGKSTSGYAFSVGSGMFSWCSKKQDVVAQSTAEAEFIAAAAGANQCIWLRKMLIDLGFGQINASPIFCDSKSAIAIAKNPVQHGKTKHMKVKFHFLREAERDQEVCLIHCKSEEQVADILTKALPKTRFEKLREKLGVSKQNLKEEC</sequence>
<dbReference type="EMBL" id="CM051406">
    <property type="protein sequence ID" value="KAJ4702732.1"/>
    <property type="molecule type" value="Genomic_DNA"/>
</dbReference>
<accession>A0ACC1WV15</accession>
<reference evidence="1 2" key="1">
    <citation type="journal article" date="2023" name="Science">
        <title>Complex scaffold remodeling in plant triterpene biosynthesis.</title>
        <authorList>
            <person name="De La Pena R."/>
            <person name="Hodgson H."/>
            <person name="Liu J.C."/>
            <person name="Stephenson M.J."/>
            <person name="Martin A.C."/>
            <person name="Owen C."/>
            <person name="Harkess A."/>
            <person name="Leebens-Mack J."/>
            <person name="Jimenez L.E."/>
            <person name="Osbourn A."/>
            <person name="Sattely E.S."/>
        </authorList>
    </citation>
    <scope>NUCLEOTIDE SEQUENCE [LARGE SCALE GENOMIC DNA]</scope>
    <source>
        <strain evidence="2">cv. JPN11</strain>
        <tissue evidence="1">Leaf</tissue>
    </source>
</reference>
<keyword evidence="2" id="KW-1185">Reference proteome</keyword>